<dbReference type="HOGENOM" id="CLU_967233_0_0_1"/>
<evidence type="ECO:0000313" key="3">
    <source>
        <dbReference type="EMBL" id="ELT98832.1"/>
    </source>
</evidence>
<dbReference type="FunCoup" id="R7TZ04">
    <property type="interactions" value="703"/>
</dbReference>
<accession>R7TZ04</accession>
<dbReference type="AlphaFoldDB" id="R7TZ04"/>
<dbReference type="GO" id="GO:0034551">
    <property type="term" value="P:mitochondrial respiratory chain complex III assembly"/>
    <property type="evidence" value="ECO:0007669"/>
    <property type="project" value="TreeGrafter"/>
</dbReference>
<sequence length="288" mass="33275">MFLSLRTISRTPGFKLTQTAYLSNGDSKISKICAQFQRKHVAHSRCVCSAFSQQRSLLPSTQRHPFSVPQCTISTTASCYGLKDSLETLKSSLGLRMQKHKFFLSGKRLHLCCVELIDYDEYFKEFDLPDTFNSWFKITGLHIWMTLVRLSREGEKGIFVRNSLMKHLWEDSTKRAKKVAKGLSVKSEIALLGEQFLYTAYVYDDGFMGDDKDLASALWNAFFEQEEENPEKVEKLVHFVRKQIKYFDTQDSEELLESGLMFYLPLNGDPDVSKMKKKMGEIYMMVPK</sequence>
<dbReference type="GO" id="GO:0005739">
    <property type="term" value="C:mitochondrion"/>
    <property type="evidence" value="ECO:0007669"/>
    <property type="project" value="TreeGrafter"/>
</dbReference>
<reference evidence="5" key="1">
    <citation type="submission" date="2012-12" db="EMBL/GenBank/DDBJ databases">
        <authorList>
            <person name="Hellsten U."/>
            <person name="Grimwood J."/>
            <person name="Chapman J.A."/>
            <person name="Shapiro H."/>
            <person name="Aerts A."/>
            <person name="Otillar R.P."/>
            <person name="Terry A.Y."/>
            <person name="Boore J.L."/>
            <person name="Simakov O."/>
            <person name="Marletaz F."/>
            <person name="Cho S.-J."/>
            <person name="Edsinger-Gonzales E."/>
            <person name="Havlak P."/>
            <person name="Kuo D.-H."/>
            <person name="Larsson T."/>
            <person name="Lv J."/>
            <person name="Arendt D."/>
            <person name="Savage R."/>
            <person name="Osoegawa K."/>
            <person name="de Jong P."/>
            <person name="Lindberg D.R."/>
            <person name="Seaver E.C."/>
            <person name="Weisblat D.A."/>
            <person name="Putnam N.H."/>
            <person name="Grigoriev I.V."/>
            <person name="Rokhsar D.S."/>
        </authorList>
    </citation>
    <scope>NUCLEOTIDE SEQUENCE</scope>
    <source>
        <strain evidence="5">I ESC-2004</strain>
    </source>
</reference>
<dbReference type="STRING" id="283909.R7TZ04"/>
<keyword evidence="5" id="KW-1185">Reference proteome</keyword>
<dbReference type="EnsemblMetazoa" id="CapteT161929">
    <property type="protein sequence ID" value="CapteP161929"/>
    <property type="gene ID" value="CapteG161929"/>
</dbReference>
<dbReference type="InterPro" id="IPR021150">
    <property type="entry name" value="Ubiq_cyt_c_chap"/>
</dbReference>
<dbReference type="Proteomes" id="UP000014760">
    <property type="component" value="Unassembled WGS sequence"/>
</dbReference>
<dbReference type="EMBL" id="AMQN01010306">
    <property type="status" value="NOT_ANNOTATED_CDS"/>
    <property type="molecule type" value="Genomic_DNA"/>
</dbReference>
<comment type="similarity">
    <text evidence="1">Belongs to the CBP3 family.</text>
</comment>
<evidence type="ECO:0000313" key="5">
    <source>
        <dbReference type="Proteomes" id="UP000014760"/>
    </source>
</evidence>
<organism evidence="3">
    <name type="scientific">Capitella teleta</name>
    <name type="common">Polychaete worm</name>
    <dbReference type="NCBI Taxonomy" id="283909"/>
    <lineage>
        <taxon>Eukaryota</taxon>
        <taxon>Metazoa</taxon>
        <taxon>Spiralia</taxon>
        <taxon>Lophotrochozoa</taxon>
        <taxon>Annelida</taxon>
        <taxon>Polychaeta</taxon>
        <taxon>Sedentaria</taxon>
        <taxon>Scolecida</taxon>
        <taxon>Capitellidae</taxon>
        <taxon>Capitella</taxon>
    </lineage>
</organism>
<gene>
    <name evidence="3" type="ORF">CAPTEDRAFT_161929</name>
</gene>
<proteinExistence type="inferred from homology"/>
<dbReference type="OrthoDB" id="4007at2759"/>
<dbReference type="OMA" id="TSALEWH"/>
<dbReference type="InterPro" id="IPR007129">
    <property type="entry name" value="Ubiqinol_cyt_c_chaperone_CPB3"/>
</dbReference>
<dbReference type="PANTHER" id="PTHR12184">
    <property type="entry name" value="UBIQUINOL-CYTOCHROME C REDUCTASE COMPLEX ASSEMBLY FACTOR 1 FAMILY MEMBER"/>
    <property type="match status" value="1"/>
</dbReference>
<dbReference type="EMBL" id="KB307525">
    <property type="protein sequence ID" value="ELT98832.1"/>
    <property type="molecule type" value="Genomic_DNA"/>
</dbReference>
<name>R7TZ04_CAPTE</name>
<feature type="domain" description="Ubiquinol-cytochrome c chaperone" evidence="2">
    <location>
        <begin position="125"/>
        <end position="259"/>
    </location>
</feature>
<reference evidence="3 5" key="2">
    <citation type="journal article" date="2013" name="Nature">
        <title>Insights into bilaterian evolution from three spiralian genomes.</title>
        <authorList>
            <person name="Simakov O."/>
            <person name="Marletaz F."/>
            <person name="Cho S.J."/>
            <person name="Edsinger-Gonzales E."/>
            <person name="Havlak P."/>
            <person name="Hellsten U."/>
            <person name="Kuo D.H."/>
            <person name="Larsson T."/>
            <person name="Lv J."/>
            <person name="Arendt D."/>
            <person name="Savage R."/>
            <person name="Osoegawa K."/>
            <person name="de Jong P."/>
            <person name="Grimwood J."/>
            <person name="Chapman J.A."/>
            <person name="Shapiro H."/>
            <person name="Aerts A."/>
            <person name="Otillar R.P."/>
            <person name="Terry A.Y."/>
            <person name="Boore J.L."/>
            <person name="Grigoriev I.V."/>
            <person name="Lindberg D.R."/>
            <person name="Seaver E.C."/>
            <person name="Weisblat D.A."/>
            <person name="Putnam N.H."/>
            <person name="Rokhsar D.S."/>
        </authorList>
    </citation>
    <scope>NUCLEOTIDE SEQUENCE</scope>
    <source>
        <strain evidence="3 5">I ESC-2004</strain>
    </source>
</reference>
<protein>
    <recommendedName>
        <fullName evidence="2">Ubiquinol-cytochrome c chaperone domain-containing protein</fullName>
    </recommendedName>
</protein>
<reference evidence="4" key="3">
    <citation type="submission" date="2015-06" db="UniProtKB">
        <authorList>
            <consortium name="EnsemblMetazoa"/>
        </authorList>
    </citation>
    <scope>IDENTIFICATION</scope>
</reference>
<evidence type="ECO:0000313" key="4">
    <source>
        <dbReference type="EnsemblMetazoa" id="CapteP161929"/>
    </source>
</evidence>
<evidence type="ECO:0000259" key="2">
    <source>
        <dbReference type="Pfam" id="PF03981"/>
    </source>
</evidence>
<evidence type="ECO:0000256" key="1">
    <source>
        <dbReference type="ARBA" id="ARBA00006407"/>
    </source>
</evidence>
<dbReference type="PANTHER" id="PTHR12184:SF1">
    <property type="entry name" value="UBIQUINOL-CYTOCHROME-C REDUCTASE COMPLEX ASSEMBLY FACTOR 1"/>
    <property type="match status" value="1"/>
</dbReference>
<dbReference type="Pfam" id="PF03981">
    <property type="entry name" value="Ubiq_cyt_C_chap"/>
    <property type="match status" value="1"/>
</dbReference>